<proteinExistence type="predicted"/>
<keyword evidence="1" id="KW-0808">Transferase</keyword>
<accession>A0A563VSU0</accession>
<dbReference type="EMBL" id="CAACVJ010000190">
    <property type="protein sequence ID" value="VEP14532.1"/>
    <property type="molecule type" value="Genomic_DNA"/>
</dbReference>
<dbReference type="InterPro" id="IPR015421">
    <property type="entry name" value="PyrdxlP-dep_Trfase_major"/>
</dbReference>
<keyword evidence="1" id="KW-0032">Aminotransferase</keyword>
<dbReference type="InterPro" id="IPR015424">
    <property type="entry name" value="PyrdxlP-dep_Trfase"/>
</dbReference>
<evidence type="ECO:0000313" key="1">
    <source>
        <dbReference type="EMBL" id="VEP14532.1"/>
    </source>
</evidence>
<dbReference type="Gene3D" id="3.40.640.10">
    <property type="entry name" value="Type I PLP-dependent aspartate aminotransferase-like (Major domain)"/>
    <property type="match status" value="1"/>
</dbReference>
<dbReference type="InterPro" id="IPR051446">
    <property type="entry name" value="HTH_trans_reg/aminotransferase"/>
</dbReference>
<sequence length="134" mass="15719">MCQARWLGDRFTPLLEQYALTDFITEGHFERHIRRIRRFYDRRRQVLVEAINNYLGERATILGENAGIHLIVRLHTKLSEDEIIKSAYKVGVGMISLKPYYLQATTTKEFIFGYSNLTELQLTEGVRRLANIQE</sequence>
<dbReference type="PANTHER" id="PTHR46577:SF1">
    <property type="entry name" value="HTH-TYPE TRANSCRIPTIONAL REGULATORY PROTEIN GABR"/>
    <property type="match status" value="1"/>
</dbReference>
<dbReference type="RefSeq" id="WP_144865007.1">
    <property type="nucleotide sequence ID" value="NZ_LR213787.1"/>
</dbReference>
<protein>
    <submittedName>
        <fullName evidence="1">Transcriptional regulator with HTH domain and aminotransferase domain</fullName>
    </submittedName>
</protein>
<dbReference type="SUPFAM" id="SSF53383">
    <property type="entry name" value="PLP-dependent transferases"/>
    <property type="match status" value="1"/>
</dbReference>
<name>A0A563VSU0_9CYAN</name>
<dbReference type="Proteomes" id="UP000320055">
    <property type="component" value="Unassembled WGS sequence"/>
</dbReference>
<organism evidence="1 2">
    <name type="scientific">Hyella patelloides LEGE 07179</name>
    <dbReference type="NCBI Taxonomy" id="945734"/>
    <lineage>
        <taxon>Bacteria</taxon>
        <taxon>Bacillati</taxon>
        <taxon>Cyanobacteriota</taxon>
        <taxon>Cyanophyceae</taxon>
        <taxon>Pleurocapsales</taxon>
        <taxon>Hyellaceae</taxon>
        <taxon>Hyella</taxon>
    </lineage>
</organism>
<gene>
    <name evidence="1" type="ORF">H1P_270025</name>
</gene>
<dbReference type="OrthoDB" id="9808770at2"/>
<reference evidence="1 2" key="1">
    <citation type="submission" date="2019-01" db="EMBL/GenBank/DDBJ databases">
        <authorList>
            <person name="Brito A."/>
        </authorList>
    </citation>
    <scope>NUCLEOTIDE SEQUENCE [LARGE SCALE GENOMIC DNA]</scope>
    <source>
        <strain evidence="1">1</strain>
    </source>
</reference>
<dbReference type="AlphaFoldDB" id="A0A563VSU0"/>
<evidence type="ECO:0000313" key="2">
    <source>
        <dbReference type="Proteomes" id="UP000320055"/>
    </source>
</evidence>
<keyword evidence="2" id="KW-1185">Reference proteome</keyword>
<dbReference type="GO" id="GO:0008483">
    <property type="term" value="F:transaminase activity"/>
    <property type="evidence" value="ECO:0007669"/>
    <property type="project" value="UniProtKB-KW"/>
</dbReference>
<dbReference type="PANTHER" id="PTHR46577">
    <property type="entry name" value="HTH-TYPE TRANSCRIPTIONAL REGULATORY PROTEIN GABR"/>
    <property type="match status" value="1"/>
</dbReference>